<proteinExistence type="predicted"/>
<evidence type="ECO:0000256" key="1">
    <source>
        <dbReference type="SAM" id="Phobius"/>
    </source>
</evidence>
<name>A0A941D6K4_9MICO</name>
<evidence type="ECO:0000313" key="2">
    <source>
        <dbReference type="EMBL" id="MBR7742561.1"/>
    </source>
</evidence>
<gene>
    <name evidence="2" type="ORF">KC207_04570</name>
</gene>
<feature type="transmembrane region" description="Helical" evidence="1">
    <location>
        <begin position="122"/>
        <end position="141"/>
    </location>
</feature>
<feature type="transmembrane region" description="Helical" evidence="1">
    <location>
        <begin position="57"/>
        <end position="75"/>
    </location>
</feature>
<keyword evidence="1" id="KW-0812">Transmembrane</keyword>
<evidence type="ECO:0000313" key="3">
    <source>
        <dbReference type="Proteomes" id="UP000677016"/>
    </source>
</evidence>
<comment type="caution">
    <text evidence="2">The sequence shown here is derived from an EMBL/GenBank/DDBJ whole genome shotgun (WGS) entry which is preliminary data.</text>
</comment>
<protein>
    <submittedName>
        <fullName evidence="2">DUF1294 domain-containing protein</fullName>
    </submittedName>
</protein>
<keyword evidence="1" id="KW-0472">Membrane</keyword>
<dbReference type="Pfam" id="PF06961">
    <property type="entry name" value="DUF1294"/>
    <property type="match status" value="1"/>
</dbReference>
<dbReference type="AlphaFoldDB" id="A0A941D6K4"/>
<sequence>MSFLTATDERGRPQAADARLLGRSRRNRAGLTAALVVAGVFLVVLVVLVATGSVTPWVAPVYLVLGLVSFALYRVDKRAARDRTRRIPESGLHLVDLLGGWPGGLVARPLFRHKTTKQPFRTVFWLTAVVNVVVLVLLVTLTG</sequence>
<organism evidence="2 3">
    <name type="scientific">Phycicoccus avicenniae</name>
    <dbReference type="NCBI Taxonomy" id="2828860"/>
    <lineage>
        <taxon>Bacteria</taxon>
        <taxon>Bacillati</taxon>
        <taxon>Actinomycetota</taxon>
        <taxon>Actinomycetes</taxon>
        <taxon>Micrococcales</taxon>
        <taxon>Intrasporangiaceae</taxon>
        <taxon>Phycicoccus</taxon>
    </lineage>
</organism>
<reference evidence="2" key="1">
    <citation type="submission" date="2021-04" db="EMBL/GenBank/DDBJ databases">
        <title>Phycicoccus avicenniae sp. nov., a novel endophytic actinomycetes isolated from branch of Avicennia mariana.</title>
        <authorList>
            <person name="Tuo L."/>
        </authorList>
    </citation>
    <scope>NUCLEOTIDE SEQUENCE</scope>
    <source>
        <strain evidence="2">BSK3Z-2</strain>
    </source>
</reference>
<dbReference type="Proteomes" id="UP000677016">
    <property type="component" value="Unassembled WGS sequence"/>
</dbReference>
<accession>A0A941D6K4</accession>
<keyword evidence="1" id="KW-1133">Transmembrane helix</keyword>
<dbReference type="InterPro" id="IPR010718">
    <property type="entry name" value="DUF1294"/>
</dbReference>
<feature type="transmembrane region" description="Helical" evidence="1">
    <location>
        <begin position="29"/>
        <end position="51"/>
    </location>
</feature>
<dbReference type="EMBL" id="JAGSNF010000004">
    <property type="protein sequence ID" value="MBR7742561.1"/>
    <property type="molecule type" value="Genomic_DNA"/>
</dbReference>
<keyword evidence="3" id="KW-1185">Reference proteome</keyword>